<comment type="caution">
    <text evidence="2">The sequence shown here is derived from an EMBL/GenBank/DDBJ whole genome shotgun (WGS) entry which is preliminary data.</text>
</comment>
<feature type="chain" id="PRO_5045887758" evidence="1">
    <location>
        <begin position="27"/>
        <end position="236"/>
    </location>
</feature>
<accession>A0ABV7EQ66</accession>
<dbReference type="RefSeq" id="WP_380690431.1">
    <property type="nucleotide sequence ID" value="NZ_JBHRSS010000006.1"/>
</dbReference>
<reference evidence="3" key="1">
    <citation type="journal article" date="2019" name="Int. J. Syst. Evol. Microbiol.">
        <title>The Global Catalogue of Microorganisms (GCM) 10K type strain sequencing project: providing services to taxonomists for standard genome sequencing and annotation.</title>
        <authorList>
            <consortium name="The Broad Institute Genomics Platform"/>
            <consortium name="The Broad Institute Genome Sequencing Center for Infectious Disease"/>
            <person name="Wu L."/>
            <person name="Ma J."/>
        </authorList>
    </citation>
    <scope>NUCLEOTIDE SEQUENCE [LARGE SCALE GENOMIC DNA]</scope>
    <source>
        <strain evidence="3">KCTC 52640</strain>
    </source>
</reference>
<protein>
    <submittedName>
        <fullName evidence="2">PEP-CTERM sorting domain-containing protein</fullName>
    </submittedName>
</protein>
<organism evidence="2 3">
    <name type="scientific">Salinisphaera aquimarina</name>
    <dbReference type="NCBI Taxonomy" id="2094031"/>
    <lineage>
        <taxon>Bacteria</taxon>
        <taxon>Pseudomonadati</taxon>
        <taxon>Pseudomonadota</taxon>
        <taxon>Gammaproteobacteria</taxon>
        <taxon>Salinisphaerales</taxon>
        <taxon>Salinisphaeraceae</taxon>
        <taxon>Salinisphaera</taxon>
    </lineage>
</organism>
<dbReference type="Proteomes" id="UP001595462">
    <property type="component" value="Unassembled WGS sequence"/>
</dbReference>
<evidence type="ECO:0000313" key="3">
    <source>
        <dbReference type="Proteomes" id="UP001595462"/>
    </source>
</evidence>
<keyword evidence="3" id="KW-1185">Reference proteome</keyword>
<evidence type="ECO:0000313" key="2">
    <source>
        <dbReference type="EMBL" id="MFC3104873.1"/>
    </source>
</evidence>
<gene>
    <name evidence="2" type="ORF">ACFOSU_13405</name>
</gene>
<dbReference type="EMBL" id="JBHRSS010000006">
    <property type="protein sequence ID" value="MFC3104873.1"/>
    <property type="molecule type" value="Genomic_DNA"/>
</dbReference>
<name>A0ABV7EQ66_9GAMM</name>
<proteinExistence type="predicted"/>
<keyword evidence="1" id="KW-0732">Signal</keyword>
<sequence>MKIMQTFLGAVATIGLIGVGMSSAYAATINFDQEQSRASGDLSYSGGNTALTGNDITFSYVSGDGVSRLNCQGCLLNFTTGGFSDRIDTGGGNAIYLFNSGGTFELKGTVVDGSGTTLVDNGTILSGQFVGTQSFTRQGDSSGTFNGNGSNSVDDSLASYFGIAPGSEYMFISTDFSSEMLTFENGGFNGDLTAADLQTTSQQAVPEPGEMGVFGLGLALMMVGLAYRRKNGSNLG</sequence>
<feature type="signal peptide" evidence="1">
    <location>
        <begin position="1"/>
        <end position="26"/>
    </location>
</feature>
<evidence type="ECO:0000256" key="1">
    <source>
        <dbReference type="SAM" id="SignalP"/>
    </source>
</evidence>